<feature type="region of interest" description="Disordered" evidence="1">
    <location>
        <begin position="216"/>
        <end position="238"/>
    </location>
</feature>
<protein>
    <submittedName>
        <fullName evidence="2">Uncharacterized protein</fullName>
    </submittedName>
</protein>
<organism evidence="2 3">
    <name type="scientific">Diutina rugosa</name>
    <name type="common">Yeast</name>
    <name type="synonym">Candida rugosa</name>
    <dbReference type="NCBI Taxonomy" id="5481"/>
    <lineage>
        <taxon>Eukaryota</taxon>
        <taxon>Fungi</taxon>
        <taxon>Dikarya</taxon>
        <taxon>Ascomycota</taxon>
        <taxon>Saccharomycotina</taxon>
        <taxon>Pichiomycetes</taxon>
        <taxon>Debaryomycetaceae</taxon>
        <taxon>Diutina</taxon>
    </lineage>
</organism>
<dbReference type="AlphaFoldDB" id="A0A642UIP0"/>
<dbReference type="VEuPathDB" id="FungiDB:DIURU_004710"/>
<accession>A0A642UIP0</accession>
<dbReference type="GeneID" id="54783361"/>
<keyword evidence="3" id="KW-1185">Reference proteome</keyword>
<dbReference type="EMBL" id="SWFT01000146">
    <property type="protein sequence ID" value="KAA8898426.1"/>
    <property type="molecule type" value="Genomic_DNA"/>
</dbReference>
<evidence type="ECO:0000256" key="1">
    <source>
        <dbReference type="SAM" id="MobiDB-lite"/>
    </source>
</evidence>
<sequence>MNINRQSCYCTKPLTPLTSHSNDDKDDPIDTKAIGIEVIGGDTDGKSSSFIKRLSHRFSKRVSTDEHNHTSHRRTHSQPSVDLRRRSHQGTSYNCQLDRGRESGNMSQVQSHEPRRRSMLGRFVVSASAKASVRSSTVSASTSEPRSKSPESHHSPPSSPSSKASSKASSPLLDRHSFESVSSVSSSGHQEDHTPNSKAANATMATISISTLGEGDALENLVPPPRNPQRLLKRQSLAPPRDESFYLWSRSSLPPPETSSPKLLPPQKAVNDKRFAIVDDSIIIANDPTAGPEANDDMEDETADELSPSDFLKIKLFVYDRSPRIYRIKVARERIHDRYDLQMAIFIRLMEKRSSYLELDRLKLSIFFRNPKLPQVVFKDPDEPDDQCELLKIWRDELVMDYVRVKERINVRVTQQPKYMPPLPVEALAQVASTA</sequence>
<feature type="region of interest" description="Disordered" evidence="1">
    <location>
        <begin position="61"/>
        <end position="202"/>
    </location>
</feature>
<evidence type="ECO:0000313" key="2">
    <source>
        <dbReference type="EMBL" id="KAA8898426.1"/>
    </source>
</evidence>
<dbReference type="OrthoDB" id="4025857at2759"/>
<feature type="compositionally biased region" description="Basic and acidic residues" evidence="1">
    <location>
        <begin position="145"/>
        <end position="154"/>
    </location>
</feature>
<feature type="compositionally biased region" description="Low complexity" evidence="1">
    <location>
        <begin position="124"/>
        <end position="144"/>
    </location>
</feature>
<name>A0A642UIP0_DIURU</name>
<feature type="compositionally biased region" description="Low complexity" evidence="1">
    <location>
        <begin position="160"/>
        <end position="171"/>
    </location>
</feature>
<reference evidence="2 3" key="1">
    <citation type="submission" date="2019-07" db="EMBL/GenBank/DDBJ databases">
        <title>Genome assembly of two rare yeast pathogens: Diutina rugosa and Trichomonascus ciferrii.</title>
        <authorList>
            <person name="Mixao V."/>
            <person name="Saus E."/>
            <person name="Hansen A."/>
            <person name="Lass-Flor C."/>
            <person name="Gabaldon T."/>
        </authorList>
    </citation>
    <scope>NUCLEOTIDE SEQUENCE [LARGE SCALE GENOMIC DNA]</scope>
    <source>
        <strain evidence="2 3">CBS 613</strain>
    </source>
</reference>
<feature type="region of interest" description="Disordered" evidence="1">
    <location>
        <begin position="247"/>
        <end position="266"/>
    </location>
</feature>
<dbReference type="RefSeq" id="XP_034010547.1">
    <property type="nucleotide sequence ID" value="XM_034157614.1"/>
</dbReference>
<dbReference type="Proteomes" id="UP000449547">
    <property type="component" value="Unassembled WGS sequence"/>
</dbReference>
<evidence type="ECO:0000313" key="3">
    <source>
        <dbReference type="Proteomes" id="UP000449547"/>
    </source>
</evidence>
<proteinExistence type="predicted"/>
<gene>
    <name evidence="2" type="ORF">DIURU_004710</name>
</gene>
<comment type="caution">
    <text evidence="2">The sequence shown here is derived from an EMBL/GenBank/DDBJ whole genome shotgun (WGS) entry which is preliminary data.</text>
</comment>